<dbReference type="GO" id="GO:0000293">
    <property type="term" value="F:ferric-chelate reductase activity"/>
    <property type="evidence" value="ECO:0007669"/>
    <property type="project" value="UniProtKB-ARBA"/>
</dbReference>
<evidence type="ECO:0000256" key="5">
    <source>
        <dbReference type="ARBA" id="ARBA00022982"/>
    </source>
</evidence>
<keyword evidence="3" id="KW-0813">Transport</keyword>
<protein>
    <recommendedName>
        <fullName evidence="13">FAD-binding FR-type domain-containing protein</fullName>
    </recommendedName>
</protein>
<keyword evidence="9 12" id="KW-0472">Membrane</keyword>
<evidence type="ECO:0000313" key="14">
    <source>
        <dbReference type="EMBL" id="CAK5266548.1"/>
    </source>
</evidence>
<comment type="subcellular location">
    <subcellularLocation>
        <location evidence="1">Membrane</location>
        <topology evidence="1">Multi-pass membrane protein</topology>
    </subcellularLocation>
</comment>
<evidence type="ECO:0000256" key="10">
    <source>
        <dbReference type="ARBA" id="ARBA00023180"/>
    </source>
</evidence>
<dbReference type="EMBL" id="CAVNYO010000111">
    <property type="protein sequence ID" value="CAK5266975.1"/>
    <property type="molecule type" value="Genomic_DNA"/>
</dbReference>
<evidence type="ECO:0000256" key="4">
    <source>
        <dbReference type="ARBA" id="ARBA00022692"/>
    </source>
</evidence>
<reference evidence="14" key="1">
    <citation type="submission" date="2023-11" db="EMBL/GenBank/DDBJ databases">
        <authorList>
            <person name="De Vega J J."/>
            <person name="De Vega J J."/>
        </authorList>
    </citation>
    <scope>NUCLEOTIDE SEQUENCE</scope>
</reference>
<evidence type="ECO:0000313" key="16">
    <source>
        <dbReference type="Proteomes" id="UP001295794"/>
    </source>
</evidence>
<evidence type="ECO:0000256" key="6">
    <source>
        <dbReference type="ARBA" id="ARBA00022989"/>
    </source>
</evidence>
<evidence type="ECO:0000256" key="8">
    <source>
        <dbReference type="ARBA" id="ARBA00023065"/>
    </source>
</evidence>
<dbReference type="AlphaFoldDB" id="A0AAD2GZ30"/>
<evidence type="ECO:0000256" key="9">
    <source>
        <dbReference type="ARBA" id="ARBA00023136"/>
    </source>
</evidence>
<gene>
    <name evidence="14" type="ORF">MYCIT1_LOCUS8372</name>
    <name evidence="15" type="ORF">MYCIT1_LOCUS9055</name>
</gene>
<sequence>MSTSLLSAAASATRTLAASASASHSAAPAKKANPDGVLWKARNKEYPNQIWYFCAACIALLTLVNLTSILVRRFRRSSPFVARARGPVTLTRIPAAATHLFRWLAFYSTVSFGGYTLDLAELFMACGYIAVIYAWGFVNSTSLKGQVLLVNYWSNRTGDIAATQFPLMIALGMRNNIIGYLTGISLDKMNLLHRVVARALCVMIWIHGAGRVYIAIGNGENAQNVQEGWFRWGIAAAVPFTLLCVFSVRTVRKRSYEAFLIAHFFVAIVLLVGAYYHAKAKNKAVEIWPSFVIWGFDRTLRFIRTFVANSGYIHFLGKSDARANALEADVHVVSPKLLRVSVLLPNRVHWSPGQIAYLSVPSVSRTPWEAHPFSIASLDTSASASSTNSSRDEKQGELSASSSSSSIVVPSPGYTKEAVFFIRVHRGFTNRLLDAAAAAKGPARFNAFVDGPYCTPPTALGYSSVLLIAGGSGVSFTLPLLLDLARAARLNANPCCGRVVFVWSVRESDQIDAVAPLLSAALADLDTKTLGLEIRIHVTRNMEDTDGTEDVAAGDDDEKDVPASPTSSVTAARRLRRFECVTVSQGRPDIDELLRTEVAAASGAMAVNVCGTRGLAKHVRRALKKGTSAADVLRGGPSVHLHVESFGGA</sequence>
<feature type="region of interest" description="Disordered" evidence="11">
    <location>
        <begin position="545"/>
        <end position="568"/>
    </location>
</feature>
<dbReference type="PANTHER" id="PTHR32361">
    <property type="entry name" value="FERRIC/CUPRIC REDUCTASE TRANSMEMBRANE COMPONENT"/>
    <property type="match status" value="1"/>
</dbReference>
<dbReference type="PANTHER" id="PTHR32361:SF9">
    <property type="entry name" value="FERRIC REDUCTASE TRANSMEMBRANE COMPONENT 3-RELATED"/>
    <property type="match status" value="1"/>
</dbReference>
<comment type="similarity">
    <text evidence="2">Belongs to the ferric reductase (FRE) family.</text>
</comment>
<proteinExistence type="inferred from homology"/>
<accession>A0AAD2GZ30</accession>
<dbReference type="InterPro" id="IPR051410">
    <property type="entry name" value="Ferric/Cupric_Reductase"/>
</dbReference>
<keyword evidence="4 12" id="KW-0812">Transmembrane</keyword>
<dbReference type="Pfam" id="PF08022">
    <property type="entry name" value="FAD_binding_8"/>
    <property type="match status" value="1"/>
</dbReference>
<dbReference type="GO" id="GO:0005886">
    <property type="term" value="C:plasma membrane"/>
    <property type="evidence" value="ECO:0007669"/>
    <property type="project" value="TreeGrafter"/>
</dbReference>
<feature type="transmembrane region" description="Helical" evidence="12">
    <location>
        <begin position="195"/>
        <end position="216"/>
    </location>
</feature>
<feature type="region of interest" description="Disordered" evidence="11">
    <location>
        <begin position="382"/>
        <end position="410"/>
    </location>
</feature>
<keyword evidence="10" id="KW-0325">Glycoprotein</keyword>
<feature type="domain" description="FAD-binding FR-type" evidence="13">
    <location>
        <begin position="320"/>
        <end position="459"/>
    </location>
</feature>
<keyword evidence="16" id="KW-1185">Reference proteome</keyword>
<dbReference type="PROSITE" id="PS51384">
    <property type="entry name" value="FAD_FR"/>
    <property type="match status" value="1"/>
</dbReference>
<keyword evidence="8" id="KW-0406">Ion transport</keyword>
<dbReference type="InterPro" id="IPR013130">
    <property type="entry name" value="Fe3_Rdtase_TM_dom"/>
</dbReference>
<feature type="transmembrane region" description="Helical" evidence="12">
    <location>
        <begin position="258"/>
        <end position="276"/>
    </location>
</feature>
<dbReference type="GO" id="GO:0006826">
    <property type="term" value="P:iron ion transport"/>
    <property type="evidence" value="ECO:0007669"/>
    <property type="project" value="TreeGrafter"/>
</dbReference>
<dbReference type="GO" id="GO:0006879">
    <property type="term" value="P:intracellular iron ion homeostasis"/>
    <property type="evidence" value="ECO:0007669"/>
    <property type="project" value="TreeGrafter"/>
</dbReference>
<feature type="transmembrane region" description="Helical" evidence="12">
    <location>
        <begin position="228"/>
        <end position="246"/>
    </location>
</feature>
<evidence type="ECO:0000256" key="11">
    <source>
        <dbReference type="SAM" id="MobiDB-lite"/>
    </source>
</evidence>
<name>A0AAD2GZ30_9AGAR</name>
<evidence type="ECO:0000259" key="13">
    <source>
        <dbReference type="PROSITE" id="PS51384"/>
    </source>
</evidence>
<keyword evidence="5" id="KW-0249">Electron transport</keyword>
<evidence type="ECO:0000256" key="7">
    <source>
        <dbReference type="ARBA" id="ARBA00023002"/>
    </source>
</evidence>
<organism evidence="14 16">
    <name type="scientific">Mycena citricolor</name>
    <dbReference type="NCBI Taxonomy" id="2018698"/>
    <lineage>
        <taxon>Eukaryota</taxon>
        <taxon>Fungi</taxon>
        <taxon>Dikarya</taxon>
        <taxon>Basidiomycota</taxon>
        <taxon>Agaricomycotina</taxon>
        <taxon>Agaricomycetes</taxon>
        <taxon>Agaricomycetidae</taxon>
        <taxon>Agaricales</taxon>
        <taxon>Marasmiineae</taxon>
        <taxon>Mycenaceae</taxon>
        <taxon>Mycena</taxon>
    </lineage>
</organism>
<dbReference type="CDD" id="cd06186">
    <property type="entry name" value="NOX_Duox_like_FAD_NADP"/>
    <property type="match status" value="1"/>
</dbReference>
<dbReference type="InterPro" id="IPR013121">
    <property type="entry name" value="Fe_red_NAD-bd_6"/>
</dbReference>
<comment type="caution">
    <text evidence="14">The sequence shown here is derived from an EMBL/GenBank/DDBJ whole genome shotgun (WGS) entry which is preliminary data.</text>
</comment>
<evidence type="ECO:0000313" key="15">
    <source>
        <dbReference type="EMBL" id="CAK5266975.1"/>
    </source>
</evidence>
<dbReference type="GO" id="GO:0015677">
    <property type="term" value="P:copper ion import"/>
    <property type="evidence" value="ECO:0007669"/>
    <property type="project" value="TreeGrafter"/>
</dbReference>
<evidence type="ECO:0000256" key="12">
    <source>
        <dbReference type="SAM" id="Phobius"/>
    </source>
</evidence>
<dbReference type="InterPro" id="IPR017927">
    <property type="entry name" value="FAD-bd_FR_type"/>
</dbReference>
<feature type="transmembrane region" description="Helical" evidence="12">
    <location>
        <begin position="119"/>
        <end position="138"/>
    </location>
</feature>
<keyword evidence="7" id="KW-0560">Oxidoreductase</keyword>
<dbReference type="Pfam" id="PF01794">
    <property type="entry name" value="Ferric_reduct"/>
    <property type="match status" value="1"/>
</dbReference>
<dbReference type="SFLD" id="SFLDS00052">
    <property type="entry name" value="Ferric_Reductase_Domain"/>
    <property type="match status" value="1"/>
</dbReference>
<feature type="compositionally biased region" description="Acidic residues" evidence="11">
    <location>
        <begin position="545"/>
        <end position="559"/>
    </location>
</feature>
<dbReference type="Gene3D" id="3.40.50.80">
    <property type="entry name" value="Nucleotide-binding domain of ferredoxin-NADP reductase (FNR) module"/>
    <property type="match status" value="1"/>
</dbReference>
<evidence type="ECO:0000256" key="2">
    <source>
        <dbReference type="ARBA" id="ARBA00006278"/>
    </source>
</evidence>
<dbReference type="Pfam" id="PF08030">
    <property type="entry name" value="NAD_binding_6"/>
    <property type="match status" value="1"/>
</dbReference>
<feature type="transmembrane region" description="Helical" evidence="12">
    <location>
        <begin position="49"/>
        <end position="71"/>
    </location>
</feature>
<dbReference type="EMBL" id="CAVNYO010000109">
    <property type="protein sequence ID" value="CAK5266548.1"/>
    <property type="molecule type" value="Genomic_DNA"/>
</dbReference>
<dbReference type="InterPro" id="IPR013112">
    <property type="entry name" value="FAD-bd_8"/>
</dbReference>
<dbReference type="SUPFAM" id="SSF52343">
    <property type="entry name" value="Ferredoxin reductase-like, C-terminal NADP-linked domain"/>
    <property type="match status" value="1"/>
</dbReference>
<keyword evidence="6 12" id="KW-1133">Transmembrane helix</keyword>
<evidence type="ECO:0000256" key="3">
    <source>
        <dbReference type="ARBA" id="ARBA00022448"/>
    </source>
</evidence>
<dbReference type="Proteomes" id="UP001295794">
    <property type="component" value="Unassembled WGS sequence"/>
</dbReference>
<dbReference type="SFLD" id="SFLDG01168">
    <property type="entry name" value="Ferric_reductase_subgroup_(FRE"/>
    <property type="match status" value="1"/>
</dbReference>
<dbReference type="InterPro" id="IPR039261">
    <property type="entry name" value="FNR_nucleotide-bd"/>
</dbReference>
<evidence type="ECO:0000256" key="1">
    <source>
        <dbReference type="ARBA" id="ARBA00004141"/>
    </source>
</evidence>